<dbReference type="Pfam" id="PF13155">
    <property type="entry name" value="Toprim_2"/>
    <property type="match status" value="1"/>
</dbReference>
<dbReference type="EMBL" id="JAOWLY010000017">
    <property type="protein sequence ID" value="MDG4984987.1"/>
    <property type="molecule type" value="Genomic_DNA"/>
</dbReference>
<dbReference type="Gene3D" id="3.90.580.10">
    <property type="entry name" value="Zinc finger, CHC2-type domain"/>
    <property type="match status" value="1"/>
</dbReference>
<proteinExistence type="predicted"/>
<evidence type="ECO:0000256" key="1">
    <source>
        <dbReference type="SAM" id="MobiDB-lite"/>
    </source>
</evidence>
<name>A0A9X4NKG1_9LACT</name>
<accession>A0A9X4NKG1</accession>
<feature type="region of interest" description="Disordered" evidence="1">
    <location>
        <begin position="1"/>
        <end position="25"/>
    </location>
</feature>
<dbReference type="GO" id="GO:0008270">
    <property type="term" value="F:zinc ion binding"/>
    <property type="evidence" value="ECO:0007669"/>
    <property type="project" value="InterPro"/>
</dbReference>
<evidence type="ECO:0000313" key="2">
    <source>
        <dbReference type="EMBL" id="MDG4984987.1"/>
    </source>
</evidence>
<dbReference type="SUPFAM" id="SSF57783">
    <property type="entry name" value="Zinc beta-ribbon"/>
    <property type="match status" value="1"/>
</dbReference>
<evidence type="ECO:0000313" key="3">
    <source>
        <dbReference type="Proteomes" id="UP001152614"/>
    </source>
</evidence>
<feature type="compositionally biased region" description="Polar residues" evidence="1">
    <location>
        <begin position="1"/>
        <end position="14"/>
    </location>
</feature>
<dbReference type="GO" id="GO:0003677">
    <property type="term" value="F:DNA binding"/>
    <property type="evidence" value="ECO:0007669"/>
    <property type="project" value="InterPro"/>
</dbReference>
<reference evidence="2" key="2">
    <citation type="journal article" date="2023" name="Food Microbiol.">
        <title>Evaluation of the fermentation potential of lactic acid bacteria isolated from herbs, fruits and vegetables as starter cultures in nut-based milk alternatives.</title>
        <authorList>
            <person name="Huang W."/>
            <person name="Dong A."/>
            <person name="Pham H.T."/>
            <person name="Zhou C."/>
            <person name="Huo Z."/>
            <person name="Watjen A.P."/>
            <person name="Prakash S."/>
            <person name="Bang-Berthelsen C.H."/>
            <person name="Turner M.S."/>
        </authorList>
    </citation>
    <scope>NUCLEOTIDE SEQUENCE</scope>
    <source>
        <strain evidence="2">3</strain>
    </source>
</reference>
<gene>
    <name evidence="2" type="ORF">OGZ51_12610</name>
</gene>
<sequence>MPNYNRPQTRQLSSHSERKKLREDANNKNIIEVAQQLGMTLERIGKDYQWKDHDSLKFDTRKNYFYWNAQGFGGGPIKLAQTIMECSYGEAVRFLTGNEISKFDKNLIPKKEFKYFLSETPYATELKAFTSQKRQISNETIDFLINQGVLVQSKYKDRGQEQPDPVIVFKNIDSNVEIKGMALQGMIDHPDLYPGRDKLKKTFGNGSYGCVVKVGNPPTNKTMTPEHPLKIIAFEAGFDMMAYLDLFKEKIGDAYLVAMHGRKKSVISTTLANALNVPGTDEGKATMLDVIENSTNGIEAVKIILAVDNDEAGRKFVEDFGITKVSVIPHLPKLTPGEKKSDWNEILQRIKTPQKSPFEERLKKAAEARPDFAARLRQAATKQK</sequence>
<reference evidence="2" key="1">
    <citation type="submission" date="2022-10" db="EMBL/GenBank/DDBJ databases">
        <authorList>
            <person name="Turner M.S."/>
            <person name="Huang W."/>
        </authorList>
    </citation>
    <scope>NUCLEOTIDE SEQUENCE</scope>
    <source>
        <strain evidence="2">3</strain>
    </source>
</reference>
<organism evidence="2 3">
    <name type="scientific">Lactococcus lactis</name>
    <dbReference type="NCBI Taxonomy" id="1358"/>
    <lineage>
        <taxon>Bacteria</taxon>
        <taxon>Bacillati</taxon>
        <taxon>Bacillota</taxon>
        <taxon>Bacilli</taxon>
        <taxon>Lactobacillales</taxon>
        <taxon>Streptococcaceae</taxon>
        <taxon>Lactococcus</taxon>
    </lineage>
</organism>
<dbReference type="InterPro" id="IPR036977">
    <property type="entry name" value="DNA_primase_Znf_CHC2"/>
</dbReference>
<dbReference type="AlphaFoldDB" id="A0A9X4NKG1"/>
<dbReference type="RefSeq" id="WP_278229400.1">
    <property type="nucleotide sequence ID" value="NZ_JAOWLY010000017.1"/>
</dbReference>
<comment type="caution">
    <text evidence="2">The sequence shown here is derived from an EMBL/GenBank/DDBJ whole genome shotgun (WGS) entry which is preliminary data.</text>
</comment>
<dbReference type="GO" id="GO:0006260">
    <property type="term" value="P:DNA replication"/>
    <property type="evidence" value="ECO:0007669"/>
    <property type="project" value="InterPro"/>
</dbReference>
<protein>
    <submittedName>
        <fullName evidence="2">Toprim domain-containing protein</fullName>
    </submittedName>
</protein>
<dbReference type="Proteomes" id="UP001152614">
    <property type="component" value="Unassembled WGS sequence"/>
</dbReference>
<dbReference type="Gene3D" id="3.40.1360.10">
    <property type="match status" value="1"/>
</dbReference>